<dbReference type="Pfam" id="PF00534">
    <property type="entry name" value="Glycos_transf_1"/>
    <property type="match status" value="1"/>
</dbReference>
<evidence type="ECO:0000313" key="7">
    <source>
        <dbReference type="Proteomes" id="UP000625033"/>
    </source>
</evidence>
<feature type="domain" description="Glycosyltransferase subfamily 4-like N-terminal" evidence="5">
    <location>
        <begin position="19"/>
        <end position="212"/>
    </location>
</feature>
<feature type="region of interest" description="Disordered" evidence="3">
    <location>
        <begin position="415"/>
        <end position="449"/>
    </location>
</feature>
<dbReference type="AlphaFoldDB" id="A0A931DAX9"/>
<gene>
    <name evidence="6" type="ORF">IW252_000310</name>
</gene>
<dbReference type="PANTHER" id="PTHR45947:SF13">
    <property type="entry name" value="TRANSFERASE"/>
    <property type="match status" value="1"/>
</dbReference>
<keyword evidence="2" id="KW-0808">Transferase</keyword>
<evidence type="ECO:0000256" key="2">
    <source>
        <dbReference type="ARBA" id="ARBA00022679"/>
    </source>
</evidence>
<comment type="caution">
    <text evidence="6">The sequence shown here is derived from an EMBL/GenBank/DDBJ whole genome shotgun (WGS) entry which is preliminary data.</text>
</comment>
<organism evidence="6 7">
    <name type="scientific">Zhihengliuella flava</name>
    <dbReference type="NCBI Taxonomy" id="1285193"/>
    <lineage>
        <taxon>Bacteria</taxon>
        <taxon>Bacillati</taxon>
        <taxon>Actinomycetota</taxon>
        <taxon>Actinomycetes</taxon>
        <taxon>Micrococcales</taxon>
        <taxon>Micrococcaceae</taxon>
        <taxon>Zhihengliuella</taxon>
    </lineage>
</organism>
<dbReference type="SUPFAM" id="SSF53756">
    <property type="entry name" value="UDP-Glycosyltransferase/glycogen phosphorylase"/>
    <property type="match status" value="1"/>
</dbReference>
<dbReference type="Proteomes" id="UP000625033">
    <property type="component" value="Unassembled WGS sequence"/>
</dbReference>
<keyword evidence="7" id="KW-1185">Reference proteome</keyword>
<dbReference type="Gene3D" id="3.40.50.2000">
    <property type="entry name" value="Glycogen Phosphorylase B"/>
    <property type="match status" value="2"/>
</dbReference>
<name>A0A931DAX9_9MICC</name>
<dbReference type="InterPro" id="IPR028098">
    <property type="entry name" value="Glyco_trans_4-like_N"/>
</dbReference>
<dbReference type="GO" id="GO:1901137">
    <property type="term" value="P:carbohydrate derivative biosynthetic process"/>
    <property type="evidence" value="ECO:0007669"/>
    <property type="project" value="UniProtKB-ARBA"/>
</dbReference>
<dbReference type="PANTHER" id="PTHR45947">
    <property type="entry name" value="SULFOQUINOVOSYL TRANSFERASE SQD2"/>
    <property type="match status" value="1"/>
</dbReference>
<proteinExistence type="predicted"/>
<protein>
    <submittedName>
        <fullName evidence="6">Glycosyltransferase involved in cell wall biosynthesis</fullName>
    </submittedName>
</protein>
<evidence type="ECO:0000259" key="4">
    <source>
        <dbReference type="Pfam" id="PF00534"/>
    </source>
</evidence>
<dbReference type="GO" id="GO:0016757">
    <property type="term" value="F:glycosyltransferase activity"/>
    <property type="evidence" value="ECO:0007669"/>
    <property type="project" value="UniProtKB-KW"/>
</dbReference>
<evidence type="ECO:0000313" key="6">
    <source>
        <dbReference type="EMBL" id="MBG6083543.1"/>
    </source>
</evidence>
<sequence length="449" mass="50637">MSKPKLAIVNVFFPPQSIGGATRVVADNVRVLEDRYGHEFDLVFYTSDEGDTPAHELEIYTYNGRRVYRAGIVRRINMDWHPFDPESGRLFEKFLEHEQPDLIHFHCIQRLTSSIVEVTAAYGIPYFITVHDAWWISDHQFLVDQYGTVHPYGHADPYSPLPLPNGVTAEESETRRQALAELMLGADELLTVSESFAELYRINGFPDIKVAMNGIQTEGWRERTESFDGRVRLGHIGGMAPHKGFTLLKAILQQERFDNLSLTVTDLSKPHGYEQHTTWGNTPVTVVGKYPQQFVPDLYARLDVLLAPSTWPESFGLVTREAAAAGCWVVASDIGGIGEQVVEDRTGYLVHPNDRTSLVSALRKIDADPERFCSRPEPTLIRSVEEQVDELVLLYRNSLSKARIDADVRGMNAEVPQQLRGESDETSKPASVKRKFSVVNKKRVKETNA</sequence>
<dbReference type="InterPro" id="IPR050194">
    <property type="entry name" value="Glycosyltransferase_grp1"/>
</dbReference>
<reference evidence="6" key="1">
    <citation type="submission" date="2020-11" db="EMBL/GenBank/DDBJ databases">
        <title>Sequencing the genomes of 1000 actinobacteria strains.</title>
        <authorList>
            <person name="Klenk H.-P."/>
        </authorList>
    </citation>
    <scope>NUCLEOTIDE SEQUENCE</scope>
    <source>
        <strain evidence="6">DSM 26152</strain>
    </source>
</reference>
<evidence type="ECO:0000256" key="1">
    <source>
        <dbReference type="ARBA" id="ARBA00022676"/>
    </source>
</evidence>
<dbReference type="CDD" id="cd03823">
    <property type="entry name" value="GT4_ExpE7-like"/>
    <property type="match status" value="1"/>
</dbReference>
<dbReference type="InterPro" id="IPR001296">
    <property type="entry name" value="Glyco_trans_1"/>
</dbReference>
<accession>A0A931DAX9</accession>
<dbReference type="EMBL" id="JADOTZ010000001">
    <property type="protein sequence ID" value="MBG6083543.1"/>
    <property type="molecule type" value="Genomic_DNA"/>
</dbReference>
<feature type="compositionally biased region" description="Basic residues" evidence="3">
    <location>
        <begin position="431"/>
        <end position="449"/>
    </location>
</feature>
<evidence type="ECO:0000256" key="3">
    <source>
        <dbReference type="SAM" id="MobiDB-lite"/>
    </source>
</evidence>
<evidence type="ECO:0000259" key="5">
    <source>
        <dbReference type="Pfam" id="PF13579"/>
    </source>
</evidence>
<feature type="domain" description="Glycosyl transferase family 1" evidence="4">
    <location>
        <begin position="220"/>
        <end position="370"/>
    </location>
</feature>
<dbReference type="RefSeq" id="WP_196834965.1">
    <property type="nucleotide sequence ID" value="NZ_JADOTZ010000001.1"/>
</dbReference>
<dbReference type="Pfam" id="PF13579">
    <property type="entry name" value="Glyco_trans_4_4"/>
    <property type="match status" value="1"/>
</dbReference>
<keyword evidence="1" id="KW-0328">Glycosyltransferase</keyword>